<evidence type="ECO:0000256" key="1">
    <source>
        <dbReference type="SAM" id="MobiDB-lite"/>
    </source>
</evidence>
<dbReference type="Pfam" id="PF15370">
    <property type="entry name" value="NOPCHAP1"/>
    <property type="match status" value="1"/>
</dbReference>
<dbReference type="EMBL" id="PYSW02000048">
    <property type="protein sequence ID" value="KAG2374061.1"/>
    <property type="molecule type" value="Genomic_DNA"/>
</dbReference>
<feature type="region of interest" description="Disordered" evidence="1">
    <location>
        <begin position="242"/>
        <end position="279"/>
    </location>
</feature>
<evidence type="ECO:0000313" key="2">
    <source>
        <dbReference type="EMBL" id="KAG2374061.1"/>
    </source>
</evidence>
<evidence type="ECO:0000313" key="3">
    <source>
        <dbReference type="Proteomes" id="UP000816034"/>
    </source>
</evidence>
<dbReference type="GO" id="GO:0000492">
    <property type="term" value="P:box C/D snoRNP assembly"/>
    <property type="evidence" value="ECO:0007669"/>
    <property type="project" value="InterPro"/>
</dbReference>
<keyword evidence="3" id="KW-1185">Reference proteome</keyword>
<protein>
    <submittedName>
        <fullName evidence="2">Uncharacterized protein</fullName>
    </submittedName>
</protein>
<feature type="region of interest" description="Disordered" evidence="1">
    <location>
        <begin position="116"/>
        <end position="150"/>
    </location>
</feature>
<feature type="region of interest" description="Disordered" evidence="1">
    <location>
        <begin position="1"/>
        <end position="78"/>
    </location>
</feature>
<gene>
    <name evidence="2" type="ORF">C9374_011140</name>
</gene>
<organism evidence="2 3">
    <name type="scientific">Naegleria lovaniensis</name>
    <name type="common">Amoeba</name>
    <dbReference type="NCBI Taxonomy" id="51637"/>
    <lineage>
        <taxon>Eukaryota</taxon>
        <taxon>Discoba</taxon>
        <taxon>Heterolobosea</taxon>
        <taxon>Tetramitia</taxon>
        <taxon>Eutetramitia</taxon>
        <taxon>Vahlkampfiidae</taxon>
        <taxon>Naegleria</taxon>
    </lineage>
</organism>
<feature type="compositionally biased region" description="Polar residues" evidence="1">
    <location>
        <begin position="55"/>
        <end position="71"/>
    </location>
</feature>
<dbReference type="RefSeq" id="XP_044543235.1">
    <property type="nucleotide sequence ID" value="XM_044686763.1"/>
</dbReference>
<dbReference type="InterPro" id="IPR027921">
    <property type="entry name" value="NOPCHAP1"/>
</dbReference>
<proteinExistence type="predicted"/>
<accession>A0AA88KFG9</accession>
<dbReference type="Proteomes" id="UP000816034">
    <property type="component" value="Unassembled WGS sequence"/>
</dbReference>
<feature type="compositionally biased region" description="Acidic residues" evidence="1">
    <location>
        <begin position="118"/>
        <end position="129"/>
    </location>
</feature>
<comment type="caution">
    <text evidence="2">The sequence shown here is derived from an EMBL/GenBank/DDBJ whole genome shotgun (WGS) entry which is preliminary data.</text>
</comment>
<dbReference type="GeneID" id="68103594"/>
<sequence>MLNKTTLSSSSKKQQPLIQVVDEEVDHSDVTNTAKEDHSEENNNTEQQNDDSESKIPSSFLNIAQKSQRSILESSSTTQPSLLLSRIRNFLPLIEKANAELKHKLSDEECVEIIGYNGEEEQDNNEEPENNSRKFKKRKYQPSDDQEETFKPYVEMNVALGVLEEKKQSATAKGSLIQEVNDEEADNDIVEENHCGSACSEESCEENTLRIGNEITPLDEKQQEQDFMAYMNLVSSLLGQTSDNVHNYESDDSSYNEQQDTDDEDVQNENSESNEKEGE</sequence>
<reference evidence="2 3" key="1">
    <citation type="journal article" date="2018" name="BMC Genomics">
        <title>The genome of Naegleria lovaniensis, the basis for a comparative approach to unravel pathogenicity factors of the human pathogenic amoeba N. fowleri.</title>
        <authorList>
            <person name="Liechti N."/>
            <person name="Schurch N."/>
            <person name="Bruggmann R."/>
            <person name="Wittwer M."/>
        </authorList>
    </citation>
    <scope>NUCLEOTIDE SEQUENCE [LARGE SCALE GENOMIC DNA]</scope>
    <source>
        <strain evidence="2 3">ATCC 30569</strain>
    </source>
</reference>
<name>A0AA88KFG9_NAELO</name>
<dbReference type="AlphaFoldDB" id="A0AA88KFG9"/>
<feature type="compositionally biased region" description="Acidic residues" evidence="1">
    <location>
        <begin position="250"/>
        <end position="267"/>
    </location>
</feature>